<gene>
    <name evidence="2" type="ORF">ESY86_07265</name>
</gene>
<organism evidence="2 3">
    <name type="scientific">Subsaximicrobium wynnwilliamsii</name>
    <dbReference type="NCBI Taxonomy" id="291179"/>
    <lineage>
        <taxon>Bacteria</taxon>
        <taxon>Pseudomonadati</taxon>
        <taxon>Bacteroidota</taxon>
        <taxon>Flavobacteriia</taxon>
        <taxon>Flavobacteriales</taxon>
        <taxon>Flavobacteriaceae</taxon>
        <taxon>Subsaximicrobium</taxon>
    </lineage>
</organism>
<dbReference type="RefSeq" id="WP_147085936.1">
    <property type="nucleotide sequence ID" value="NZ_VORM01000012.1"/>
</dbReference>
<protein>
    <recommendedName>
        <fullName evidence="4">T9SS type A sorting domain-containing protein</fullName>
    </recommendedName>
</protein>
<evidence type="ECO:0000313" key="3">
    <source>
        <dbReference type="Proteomes" id="UP000321578"/>
    </source>
</evidence>
<name>A0A5C6ZHD3_9FLAO</name>
<dbReference type="Gene3D" id="2.60.40.3080">
    <property type="match status" value="1"/>
</dbReference>
<reference evidence="2 3" key="1">
    <citation type="submission" date="2019-08" db="EMBL/GenBank/DDBJ databases">
        <title>Genomes of Subsaximicrobium wynnwilliamsii strains.</title>
        <authorList>
            <person name="Bowman J.P."/>
        </authorList>
    </citation>
    <scope>NUCLEOTIDE SEQUENCE [LARGE SCALE GENOMIC DNA]</scope>
    <source>
        <strain evidence="2 3">2-80-2</strain>
    </source>
</reference>
<keyword evidence="3" id="KW-1185">Reference proteome</keyword>
<dbReference type="AlphaFoldDB" id="A0A5C6ZHD3"/>
<accession>A0A5C6ZHD3</accession>
<dbReference type="Proteomes" id="UP000321578">
    <property type="component" value="Unassembled WGS sequence"/>
</dbReference>
<comment type="caution">
    <text evidence="2">The sequence shown here is derived from an EMBL/GenBank/DDBJ whole genome shotgun (WGS) entry which is preliminary data.</text>
</comment>
<evidence type="ECO:0000256" key="1">
    <source>
        <dbReference type="SAM" id="SignalP"/>
    </source>
</evidence>
<proteinExistence type="predicted"/>
<feature type="chain" id="PRO_5022689268" description="T9SS type A sorting domain-containing protein" evidence="1">
    <location>
        <begin position="22"/>
        <end position="190"/>
    </location>
</feature>
<keyword evidence="1" id="KW-0732">Signal</keyword>
<feature type="signal peptide" evidence="1">
    <location>
        <begin position="1"/>
        <end position="21"/>
    </location>
</feature>
<dbReference type="OrthoDB" id="1122048at2"/>
<sequence>MKTVKQVLAVVFMLTIVTGYANDVKNEPTSSSATFRFLNVKKGHQVSIKNDEGRVIHRETVKRNGDYAKRFDLSDLEDGNYTIELDKDFEIIIKPFKMVSNEVILLSKLQTSIFKPVVRTKKNHLMISKLALNNESLNIELYYNDELIHKDELKGAKILERIYTLSPSEEGIYVLRMSSGDRTFVERFRI</sequence>
<evidence type="ECO:0000313" key="2">
    <source>
        <dbReference type="EMBL" id="TXD89578.1"/>
    </source>
</evidence>
<evidence type="ECO:0008006" key="4">
    <source>
        <dbReference type="Google" id="ProtNLM"/>
    </source>
</evidence>
<dbReference type="EMBL" id="VORO01000006">
    <property type="protein sequence ID" value="TXD89578.1"/>
    <property type="molecule type" value="Genomic_DNA"/>
</dbReference>